<feature type="region of interest" description="Disordered" evidence="2">
    <location>
        <begin position="342"/>
        <end position="372"/>
    </location>
</feature>
<dbReference type="GO" id="GO:0007264">
    <property type="term" value="P:small GTPase-mediated signal transduction"/>
    <property type="evidence" value="ECO:0007669"/>
    <property type="project" value="InterPro"/>
</dbReference>
<evidence type="ECO:0000256" key="2">
    <source>
        <dbReference type="SAM" id="MobiDB-lite"/>
    </source>
</evidence>
<feature type="compositionally biased region" description="Acidic residues" evidence="2">
    <location>
        <begin position="560"/>
        <end position="570"/>
    </location>
</feature>
<dbReference type="Gene3D" id="3.30.519.10">
    <property type="entry name" value="Guanine Nucleotide Dissociation Inhibitor, domain 2"/>
    <property type="match status" value="1"/>
</dbReference>
<protein>
    <recommendedName>
        <fullName evidence="5">FAD/NAD(P)-binding domain-containing protein</fullName>
    </recommendedName>
</protein>
<dbReference type="OrthoDB" id="9446342at2759"/>
<dbReference type="AlphaFoldDB" id="A0A9P7G2T6"/>
<dbReference type="GO" id="GO:0005092">
    <property type="term" value="F:GDP-dissociation inhibitor activity"/>
    <property type="evidence" value="ECO:0007669"/>
    <property type="project" value="InterPro"/>
</dbReference>
<dbReference type="EMBL" id="JABCKV010000236">
    <property type="protein sequence ID" value="KAG5641901.1"/>
    <property type="molecule type" value="Genomic_DNA"/>
</dbReference>
<proteinExistence type="inferred from homology"/>
<evidence type="ECO:0008006" key="5">
    <source>
        <dbReference type="Google" id="ProtNLM"/>
    </source>
</evidence>
<sequence length="570" mass="60062">MDNAKFDVILVGTGLTESITAAALAKAGFKVAHIDSNGYYGGGEASLTVDELAAWADSAPSIARSSTLPASSRHYAICLRPSVIPSVGPLISSLVASGVARYGGFRLLERVAVYHPSGVLKHVPGTKEDVFKSKEISLIDKRRLMRFLMFAVSDFEEKKELEGAQDTPFAEFLTNVFSLKGEMHTALVYALALCSSPSDLFGAQMAVDPTLPALHRIRRYLRSAGRYGASPFLVGHYGGTGEIAQGFCRASAVSGGVYILGRKISSISHSESHYSITLDDFPDTLTASVLISSAAHLPPQLAHLATFLPSSSTDPSTTSIDTGTHASVRGIAILDRGILFPLTPSSQDQEQSEENASPAEDTSTPPPAPTPLDAGIIVFPPSSVPGGSTITAATVLVTGEGTMSTPKDRWILYIALPLPDASDAVPAEDLLRPYLDATLALTVPPSPPSPAHTSSELDSTPTPTPTPPAPLFTAFYIEHPTAPLSPSPLSPSSSHKPHIIPAPLAPSAALPDAPDAAAVHAEAAFWGAVRALRELGVRRGAQAEGEEQEDIESFWPPLEVEAEEGGEEEW</sequence>
<dbReference type="Proteomes" id="UP000775547">
    <property type="component" value="Unassembled WGS sequence"/>
</dbReference>
<dbReference type="InterPro" id="IPR018203">
    <property type="entry name" value="GDP_dissociation_inhibitor"/>
</dbReference>
<dbReference type="GO" id="GO:0016192">
    <property type="term" value="P:vesicle-mediated transport"/>
    <property type="evidence" value="ECO:0007669"/>
    <property type="project" value="TreeGrafter"/>
</dbReference>
<comment type="caution">
    <text evidence="3">The sequence shown here is derived from an EMBL/GenBank/DDBJ whole genome shotgun (WGS) entry which is preliminary data.</text>
</comment>
<feature type="region of interest" description="Disordered" evidence="2">
    <location>
        <begin position="442"/>
        <end position="468"/>
    </location>
</feature>
<dbReference type="GO" id="GO:0005634">
    <property type="term" value="C:nucleus"/>
    <property type="evidence" value="ECO:0007669"/>
    <property type="project" value="TreeGrafter"/>
</dbReference>
<comment type="similarity">
    <text evidence="1">Belongs to the Rab GDI family.</text>
</comment>
<dbReference type="PANTHER" id="PTHR11787:SF4">
    <property type="entry name" value="CHM, RAB ESCORT PROTEIN 1"/>
    <property type="match status" value="1"/>
</dbReference>
<organism evidence="3 4">
    <name type="scientific">Asterophora parasitica</name>
    <dbReference type="NCBI Taxonomy" id="117018"/>
    <lineage>
        <taxon>Eukaryota</taxon>
        <taxon>Fungi</taxon>
        <taxon>Dikarya</taxon>
        <taxon>Basidiomycota</taxon>
        <taxon>Agaricomycotina</taxon>
        <taxon>Agaricomycetes</taxon>
        <taxon>Agaricomycetidae</taxon>
        <taxon>Agaricales</taxon>
        <taxon>Tricholomatineae</taxon>
        <taxon>Lyophyllaceae</taxon>
        <taxon>Asterophora</taxon>
    </lineage>
</organism>
<evidence type="ECO:0000256" key="1">
    <source>
        <dbReference type="ARBA" id="ARBA00005593"/>
    </source>
</evidence>
<dbReference type="InterPro" id="IPR036188">
    <property type="entry name" value="FAD/NAD-bd_sf"/>
</dbReference>
<reference evidence="3" key="2">
    <citation type="submission" date="2021-10" db="EMBL/GenBank/DDBJ databases">
        <title>Phylogenomics reveals ancestral predisposition of the termite-cultivated fungus Termitomyces towards a domesticated lifestyle.</title>
        <authorList>
            <person name="Auxier B."/>
            <person name="Grum-Grzhimaylo A."/>
            <person name="Cardenas M.E."/>
            <person name="Lodge J.D."/>
            <person name="Laessoe T."/>
            <person name="Pedersen O."/>
            <person name="Smith M.E."/>
            <person name="Kuyper T.W."/>
            <person name="Franco-Molano E.A."/>
            <person name="Baroni T.J."/>
            <person name="Aanen D.K."/>
        </authorList>
    </citation>
    <scope>NUCLEOTIDE SEQUENCE</scope>
    <source>
        <strain evidence="3">AP01</strain>
        <tissue evidence="3">Mycelium</tissue>
    </source>
</reference>
<dbReference type="PRINTS" id="PR00891">
    <property type="entry name" value="RABGDIREP"/>
</dbReference>
<dbReference type="Gene3D" id="3.50.50.60">
    <property type="entry name" value="FAD/NAD(P)-binding domain"/>
    <property type="match status" value="2"/>
</dbReference>
<dbReference type="GO" id="GO:0005968">
    <property type="term" value="C:Rab-protein geranylgeranyltransferase complex"/>
    <property type="evidence" value="ECO:0007669"/>
    <property type="project" value="TreeGrafter"/>
</dbReference>
<evidence type="ECO:0000313" key="3">
    <source>
        <dbReference type="EMBL" id="KAG5641901.1"/>
    </source>
</evidence>
<accession>A0A9P7G2T6</accession>
<feature type="region of interest" description="Disordered" evidence="2">
    <location>
        <begin position="541"/>
        <end position="570"/>
    </location>
</feature>
<reference evidence="3" key="1">
    <citation type="submission" date="2020-07" db="EMBL/GenBank/DDBJ databases">
        <authorList>
            <person name="Nieuwenhuis M."/>
            <person name="Van De Peppel L.J.J."/>
        </authorList>
    </citation>
    <scope>NUCLEOTIDE SEQUENCE</scope>
    <source>
        <strain evidence="3">AP01</strain>
        <tissue evidence="3">Mycelium</tissue>
    </source>
</reference>
<dbReference type="Pfam" id="PF00996">
    <property type="entry name" value="GDI"/>
    <property type="match status" value="1"/>
</dbReference>
<keyword evidence="4" id="KW-1185">Reference proteome</keyword>
<gene>
    <name evidence="3" type="ORF">DXG03_003988</name>
</gene>
<name>A0A9P7G2T6_9AGAR</name>
<dbReference type="PANTHER" id="PTHR11787">
    <property type="entry name" value="RAB GDP-DISSOCIATION INHIBITOR"/>
    <property type="match status" value="1"/>
</dbReference>
<dbReference type="SUPFAM" id="SSF51905">
    <property type="entry name" value="FAD/NAD(P)-binding domain"/>
    <property type="match status" value="1"/>
</dbReference>
<dbReference type="GO" id="GO:0005829">
    <property type="term" value="C:cytosol"/>
    <property type="evidence" value="ECO:0007669"/>
    <property type="project" value="TreeGrafter"/>
</dbReference>
<evidence type="ECO:0000313" key="4">
    <source>
        <dbReference type="Proteomes" id="UP000775547"/>
    </source>
</evidence>